<dbReference type="GO" id="GO:1990904">
    <property type="term" value="C:ribonucleoprotein complex"/>
    <property type="evidence" value="ECO:0007669"/>
    <property type="project" value="UniProtKB-KW"/>
</dbReference>
<dbReference type="GO" id="GO:0005840">
    <property type="term" value="C:ribosome"/>
    <property type="evidence" value="ECO:0007669"/>
    <property type="project" value="UniProtKB-KW"/>
</dbReference>
<evidence type="ECO:0000256" key="6">
    <source>
        <dbReference type="ARBA" id="ARBA00023274"/>
    </source>
</evidence>
<dbReference type="InterPro" id="IPR057266">
    <property type="entry name" value="Ribosomal_uL5_euk/arc-type"/>
</dbReference>
<dbReference type="GO" id="GO:0000049">
    <property type="term" value="F:tRNA binding"/>
    <property type="evidence" value="ECO:0007669"/>
    <property type="project" value="UniProtKB-UniRule"/>
</dbReference>
<evidence type="ECO:0000313" key="11">
    <source>
        <dbReference type="EMBL" id="QNO42590.1"/>
    </source>
</evidence>
<evidence type="ECO:0000259" key="10">
    <source>
        <dbReference type="Pfam" id="PF00673"/>
    </source>
</evidence>
<evidence type="ECO:0000256" key="3">
    <source>
        <dbReference type="ARBA" id="ARBA00022730"/>
    </source>
</evidence>
<dbReference type="InterPro" id="IPR031310">
    <property type="entry name" value="Ribosomal_uL5_N"/>
</dbReference>
<reference evidence="11" key="1">
    <citation type="submission" date="2020-06" db="EMBL/GenBank/DDBJ databases">
        <title>Unique genomic features of the anaerobic methanotrophic archaea.</title>
        <authorList>
            <person name="Chadwick G.L."/>
            <person name="Skennerton C.T."/>
            <person name="Laso-Perez R."/>
            <person name="Leu A.O."/>
            <person name="Speth D.R."/>
            <person name="Yu H."/>
            <person name="Morgan-Lang C."/>
            <person name="Hatzenpichler R."/>
            <person name="Goudeau D."/>
            <person name="Malmstrom R."/>
            <person name="Brazelton W.J."/>
            <person name="Woyke T."/>
            <person name="Hallam S.J."/>
            <person name="Tyson G.W."/>
            <person name="Wegener G."/>
            <person name="Boetius A."/>
            <person name="Orphan V."/>
        </authorList>
    </citation>
    <scope>NUCLEOTIDE SEQUENCE</scope>
</reference>
<evidence type="ECO:0000259" key="9">
    <source>
        <dbReference type="Pfam" id="PF00281"/>
    </source>
</evidence>
<dbReference type="HAMAP" id="MF_01333_A">
    <property type="entry name" value="Ribosomal_uL5_A"/>
    <property type="match status" value="1"/>
</dbReference>
<dbReference type="Gene3D" id="3.30.1440.10">
    <property type="match status" value="1"/>
</dbReference>
<evidence type="ECO:0000256" key="7">
    <source>
        <dbReference type="HAMAP-Rule" id="MF_01333"/>
    </source>
</evidence>
<dbReference type="AlphaFoldDB" id="A0A7G9Y3K6"/>
<gene>
    <name evidence="7 11" type="primary">rpl5</name>
    <name evidence="11" type="ORF">HJPDKAMO_00014</name>
</gene>
<dbReference type="InterPro" id="IPR022804">
    <property type="entry name" value="Ribosomal_uL5_arc"/>
</dbReference>
<keyword evidence="6 7" id="KW-0687">Ribonucleoprotein</keyword>
<comment type="function">
    <text evidence="7">This is 1 of the proteins that bind and probably mediate the attachment of the 5S RNA into the large ribosomal subunit, where it forms part of the central protuberance. In the 70S ribosome it contacts protein S13 of the 30S subunit (bridge B1b), connecting the 2 subunits; this bridge is implicated in subunit movement. May contact the P site tRNA; the 5S rRNA and some of its associated proteins might help stabilize positioning of ribosome-bound tRNAs.</text>
</comment>
<evidence type="ECO:0000256" key="8">
    <source>
        <dbReference type="RuleBase" id="RU003930"/>
    </source>
</evidence>
<feature type="domain" description="Large ribosomal subunit protein uL5 C-terminal" evidence="10">
    <location>
        <begin position="60"/>
        <end position="136"/>
    </location>
</feature>
<dbReference type="SUPFAM" id="SSF55282">
    <property type="entry name" value="RL5-like"/>
    <property type="match status" value="1"/>
</dbReference>
<dbReference type="InterPro" id="IPR031309">
    <property type="entry name" value="Ribosomal_uL5_C"/>
</dbReference>
<dbReference type="EMBL" id="MT630752">
    <property type="protein sequence ID" value="QNO42590.1"/>
    <property type="molecule type" value="Genomic_DNA"/>
</dbReference>
<dbReference type="FunFam" id="3.30.1440.10:FF:000002">
    <property type="entry name" value="60S ribosomal protein L11"/>
    <property type="match status" value="1"/>
</dbReference>
<evidence type="ECO:0000256" key="1">
    <source>
        <dbReference type="ARBA" id="ARBA00008553"/>
    </source>
</evidence>
<proteinExistence type="inferred from homology"/>
<evidence type="ECO:0000256" key="5">
    <source>
        <dbReference type="ARBA" id="ARBA00022980"/>
    </source>
</evidence>
<organism evidence="11">
    <name type="scientific">Candidatus Methanogaster sp. ANME-2c ERB4</name>
    <dbReference type="NCBI Taxonomy" id="2759911"/>
    <lineage>
        <taxon>Archaea</taxon>
        <taxon>Methanobacteriati</taxon>
        <taxon>Methanobacteriota</taxon>
        <taxon>Stenosarchaea group</taxon>
        <taxon>Methanomicrobia</taxon>
        <taxon>Methanosarcinales</taxon>
        <taxon>ANME-2 cluster</taxon>
        <taxon>Candidatus Methanogasteraceae</taxon>
        <taxon>Candidatus Methanogaster</taxon>
    </lineage>
</organism>
<dbReference type="PANTHER" id="PTHR11994">
    <property type="entry name" value="60S RIBOSOMAL PROTEIN L11-RELATED"/>
    <property type="match status" value="1"/>
</dbReference>
<dbReference type="Pfam" id="PF00281">
    <property type="entry name" value="Ribosomal_L5"/>
    <property type="match status" value="1"/>
</dbReference>
<keyword evidence="2 7" id="KW-0820">tRNA-binding</keyword>
<dbReference type="GO" id="GO:0019843">
    <property type="term" value="F:rRNA binding"/>
    <property type="evidence" value="ECO:0007669"/>
    <property type="project" value="UniProtKB-UniRule"/>
</dbReference>
<dbReference type="NCBIfam" id="NF003258">
    <property type="entry name" value="PRK04219.1"/>
    <property type="match status" value="1"/>
</dbReference>
<dbReference type="PIRSF" id="PIRSF002161">
    <property type="entry name" value="Ribosomal_L5"/>
    <property type="match status" value="1"/>
</dbReference>
<dbReference type="InterPro" id="IPR002132">
    <property type="entry name" value="Ribosomal_uL5"/>
</dbReference>
<name>A0A7G9Y3K6_9EURY</name>
<dbReference type="GO" id="GO:0003735">
    <property type="term" value="F:structural constituent of ribosome"/>
    <property type="evidence" value="ECO:0007669"/>
    <property type="project" value="InterPro"/>
</dbReference>
<comment type="similarity">
    <text evidence="1 7 8">Belongs to the universal ribosomal protein uL5 family.</text>
</comment>
<keyword evidence="5 7" id="KW-0689">Ribosomal protein</keyword>
<keyword evidence="4 7" id="KW-0694">RNA-binding</keyword>
<keyword evidence="3 7" id="KW-0699">rRNA-binding</keyword>
<feature type="domain" description="Large ribosomal subunit protein uL5 N-terminal" evidence="9">
    <location>
        <begin position="4"/>
        <end position="56"/>
    </location>
</feature>
<accession>A0A7G9Y3K6</accession>
<evidence type="ECO:0000256" key="4">
    <source>
        <dbReference type="ARBA" id="ARBA00022884"/>
    </source>
</evidence>
<dbReference type="Pfam" id="PF00673">
    <property type="entry name" value="Ribosomal_L5_C"/>
    <property type="match status" value="1"/>
</dbReference>
<dbReference type="InterPro" id="IPR022803">
    <property type="entry name" value="Ribosomal_uL5_dom_sf"/>
</dbReference>
<dbReference type="GO" id="GO:0006412">
    <property type="term" value="P:translation"/>
    <property type="evidence" value="ECO:0007669"/>
    <property type="project" value="UniProtKB-UniRule"/>
</dbReference>
<sequence>MTEPMRAIEVDKVTVHIGVGESGERLVNAENILEAITDQKCVRTLSKSRIPTFGIKMGEPIGCKVTLRRDKAHKFIDTALAIIERKLYASQFDETGNVSFGIEEHTDFPDMAYDPNIGIFGMDVSLSLKRPGYRVSRRRIQQNKTSYKHRLVAEDVRSWMQDRYQIEVME</sequence>
<evidence type="ECO:0000256" key="2">
    <source>
        <dbReference type="ARBA" id="ARBA00022555"/>
    </source>
</evidence>
<protein>
    <recommendedName>
        <fullName evidence="7">Large ribosomal subunit protein uL5</fullName>
    </recommendedName>
</protein>
<comment type="subunit">
    <text evidence="7">Part of the 50S ribosomal subunit; contacts the 5S rRNA and probably tRNA. Forms a bridge to the 30S subunit in the 70S ribosome.</text>
</comment>